<comment type="caution">
    <text evidence="3">The sequence shown here is derived from an EMBL/GenBank/DDBJ whole genome shotgun (WGS) entry which is preliminary data.</text>
</comment>
<dbReference type="SUPFAM" id="SSF54909">
    <property type="entry name" value="Dimeric alpha+beta barrel"/>
    <property type="match status" value="1"/>
</dbReference>
<reference evidence="3 4" key="1">
    <citation type="submission" date="2018-12" db="EMBL/GenBank/DDBJ databases">
        <title>The genome sequences of Variovorax guangxiensis DSM 27352.</title>
        <authorList>
            <person name="Gao J."/>
            <person name="Sun J."/>
        </authorList>
    </citation>
    <scope>NUCLEOTIDE SEQUENCE [LARGE SCALE GENOMIC DNA]</scope>
    <source>
        <strain evidence="3 4">DSM 27352</strain>
    </source>
</reference>
<protein>
    <recommendedName>
        <fullName evidence="2">YCII-related domain-containing protein</fullName>
    </recommendedName>
</protein>
<name>A0A433MN56_9BURK</name>
<dbReference type="Gene3D" id="3.30.70.1060">
    <property type="entry name" value="Dimeric alpha+beta barrel"/>
    <property type="match status" value="1"/>
</dbReference>
<gene>
    <name evidence="3" type="ORF">EJP67_20375</name>
</gene>
<evidence type="ECO:0000256" key="1">
    <source>
        <dbReference type="ARBA" id="ARBA00007689"/>
    </source>
</evidence>
<dbReference type="PANTHER" id="PTHR37828">
    <property type="entry name" value="GSR2449 PROTEIN"/>
    <property type="match status" value="1"/>
</dbReference>
<comment type="similarity">
    <text evidence="1">Belongs to the YciI family.</text>
</comment>
<dbReference type="EMBL" id="RXFT01000008">
    <property type="protein sequence ID" value="RUR69416.1"/>
    <property type="molecule type" value="Genomic_DNA"/>
</dbReference>
<dbReference type="Pfam" id="PF03795">
    <property type="entry name" value="YCII"/>
    <property type="match status" value="1"/>
</dbReference>
<proteinExistence type="inferred from homology"/>
<dbReference type="InterPro" id="IPR011008">
    <property type="entry name" value="Dimeric_a/b-barrel"/>
</dbReference>
<dbReference type="OrthoDB" id="9814407at2"/>
<evidence type="ECO:0000313" key="4">
    <source>
        <dbReference type="Proteomes" id="UP000281118"/>
    </source>
</evidence>
<evidence type="ECO:0000259" key="2">
    <source>
        <dbReference type="Pfam" id="PF03795"/>
    </source>
</evidence>
<dbReference type="AlphaFoldDB" id="A0A433MN56"/>
<organism evidence="3 4">
    <name type="scientific">Variovorax guangxiensis</name>
    <dbReference type="NCBI Taxonomy" id="1775474"/>
    <lineage>
        <taxon>Bacteria</taxon>
        <taxon>Pseudomonadati</taxon>
        <taxon>Pseudomonadota</taxon>
        <taxon>Betaproteobacteria</taxon>
        <taxon>Burkholderiales</taxon>
        <taxon>Comamonadaceae</taxon>
        <taxon>Variovorax</taxon>
    </lineage>
</organism>
<dbReference type="Proteomes" id="UP000281118">
    <property type="component" value="Unassembled WGS sequence"/>
</dbReference>
<feature type="domain" description="YCII-related" evidence="2">
    <location>
        <begin position="1"/>
        <end position="72"/>
    </location>
</feature>
<sequence length="105" mass="11294">MLYVVTLNYARPIEEVNGHLDAHKQWLSRFTKSGHILAAGPLADGTGGVMLAHCADSNELEAMMEQDAFVIERVVTVSVQSFEPALRAEAFAAQWAPLAKAIAAG</sequence>
<dbReference type="RefSeq" id="WP_126023508.1">
    <property type="nucleotide sequence ID" value="NZ_RXFT01000008.1"/>
</dbReference>
<dbReference type="InterPro" id="IPR005545">
    <property type="entry name" value="YCII"/>
</dbReference>
<accession>A0A433MN56</accession>
<dbReference type="PANTHER" id="PTHR37828:SF1">
    <property type="entry name" value="YCII-RELATED DOMAIN-CONTAINING PROTEIN"/>
    <property type="match status" value="1"/>
</dbReference>
<evidence type="ECO:0000313" key="3">
    <source>
        <dbReference type="EMBL" id="RUR69416.1"/>
    </source>
</evidence>